<name>A0A9D5M1Q0_9FIRM</name>
<sequence>MTDSEFNTMIEKADRKYKFSDIEKGKIRYLLEYCHATDVRWTLRRMYEVFFQCDAMPGMEITTGNCNDECARYGCSNCTAADDAELLINQEKTIFDFEPTDEFFFKDEVVSVINKYHGKKTGRMSETELQQIIQEFSHELKCCNMLLEE</sequence>
<keyword evidence="2" id="KW-1185">Reference proteome</keyword>
<evidence type="ECO:0000313" key="2">
    <source>
        <dbReference type="Proteomes" id="UP000806542"/>
    </source>
</evidence>
<gene>
    <name evidence="1" type="ORF">INF28_08620</name>
</gene>
<dbReference type="EMBL" id="JADCKB010000017">
    <property type="protein sequence ID" value="MBE5040521.1"/>
    <property type="molecule type" value="Genomic_DNA"/>
</dbReference>
<dbReference type="AlphaFoldDB" id="A0A9D5M1Q0"/>
<proteinExistence type="predicted"/>
<evidence type="ECO:0000313" key="1">
    <source>
        <dbReference type="EMBL" id="MBE5040521.1"/>
    </source>
</evidence>
<dbReference type="RefSeq" id="WP_226393074.1">
    <property type="nucleotide sequence ID" value="NZ_JADCKB010000017.1"/>
</dbReference>
<accession>A0A9D5M1Q0</accession>
<protein>
    <submittedName>
        <fullName evidence="1">Uncharacterized protein</fullName>
    </submittedName>
</protein>
<comment type="caution">
    <text evidence="1">The sequence shown here is derived from an EMBL/GenBank/DDBJ whole genome shotgun (WGS) entry which is preliminary data.</text>
</comment>
<organism evidence="1 2">
    <name type="scientific">Ructibacterium gallinarum</name>
    <dbReference type="NCBI Taxonomy" id="2779355"/>
    <lineage>
        <taxon>Bacteria</taxon>
        <taxon>Bacillati</taxon>
        <taxon>Bacillota</taxon>
        <taxon>Clostridia</taxon>
        <taxon>Eubacteriales</taxon>
        <taxon>Oscillospiraceae</taxon>
        <taxon>Ructibacterium</taxon>
    </lineage>
</organism>
<dbReference type="Proteomes" id="UP000806542">
    <property type="component" value="Unassembled WGS sequence"/>
</dbReference>
<reference evidence="1" key="1">
    <citation type="submission" date="2020-10" db="EMBL/GenBank/DDBJ databases">
        <title>ChiBAC.</title>
        <authorList>
            <person name="Zenner C."/>
            <person name="Hitch T.C.A."/>
            <person name="Clavel T."/>
        </authorList>
    </citation>
    <scope>NUCLEOTIDE SEQUENCE</scope>
    <source>
        <strain evidence="1">DSM 107454</strain>
    </source>
</reference>